<comment type="caution">
    <text evidence="1">The sequence shown here is derived from an EMBL/GenBank/DDBJ whole genome shotgun (WGS) entry which is preliminary data.</text>
</comment>
<evidence type="ECO:0000313" key="2">
    <source>
        <dbReference type="Proteomes" id="UP000028123"/>
    </source>
</evidence>
<accession>A0A081P8C8</accession>
<reference evidence="1 2" key="1">
    <citation type="submission" date="2014-06" db="EMBL/GenBank/DDBJ databases">
        <title>Draft genome sequence of Paenibacillus sp. MSt1.</title>
        <authorList>
            <person name="Aw Y.K."/>
            <person name="Ong K.S."/>
            <person name="Gan H.M."/>
            <person name="Lee S.M."/>
        </authorList>
    </citation>
    <scope>NUCLEOTIDE SEQUENCE [LARGE SCALE GENOMIC DNA]</scope>
    <source>
        <strain evidence="1 2">MSt1</strain>
    </source>
</reference>
<organism evidence="1 2">
    <name type="scientific">Paenibacillus tyrfis</name>
    <dbReference type="NCBI Taxonomy" id="1501230"/>
    <lineage>
        <taxon>Bacteria</taxon>
        <taxon>Bacillati</taxon>
        <taxon>Bacillota</taxon>
        <taxon>Bacilli</taxon>
        <taxon>Bacillales</taxon>
        <taxon>Paenibacillaceae</taxon>
        <taxon>Paenibacillus</taxon>
    </lineage>
</organism>
<dbReference type="GO" id="GO:0006352">
    <property type="term" value="P:DNA-templated transcription initiation"/>
    <property type="evidence" value="ECO:0007669"/>
    <property type="project" value="InterPro"/>
</dbReference>
<evidence type="ECO:0000313" key="1">
    <source>
        <dbReference type="EMBL" id="KEQ26951.1"/>
    </source>
</evidence>
<dbReference type="EMBL" id="JNVM01000004">
    <property type="protein sequence ID" value="KEQ26951.1"/>
    <property type="molecule type" value="Genomic_DNA"/>
</dbReference>
<protein>
    <recommendedName>
        <fullName evidence="3">RNA polymerase sporulation-specific sigma factor</fullName>
    </recommendedName>
</protein>
<dbReference type="Proteomes" id="UP000028123">
    <property type="component" value="Unassembled WGS sequence"/>
</dbReference>
<dbReference type="InterPro" id="IPR013325">
    <property type="entry name" value="RNA_pol_sigma_r2"/>
</dbReference>
<dbReference type="eggNOG" id="COG1191">
    <property type="taxonomic scope" value="Bacteria"/>
</dbReference>
<dbReference type="SUPFAM" id="SSF88946">
    <property type="entry name" value="Sigma2 domain of RNA polymerase sigma factors"/>
    <property type="match status" value="1"/>
</dbReference>
<proteinExistence type="predicted"/>
<keyword evidence="2" id="KW-1185">Reference proteome</keyword>
<dbReference type="AlphaFoldDB" id="A0A081P8C8"/>
<sequence>MPGLFSAVALFIKQLTLLVSYVKNNAFPQPLAEDEEDKHLKLMAQGNQHSRNVLIEHNLRLVAHIVKMI</sequence>
<evidence type="ECO:0008006" key="3">
    <source>
        <dbReference type="Google" id="ProtNLM"/>
    </source>
</evidence>
<name>A0A081P8C8_9BACL</name>
<gene>
    <name evidence="1" type="ORF">ET33_23870</name>
</gene>
<dbReference type="GO" id="GO:0003700">
    <property type="term" value="F:DNA-binding transcription factor activity"/>
    <property type="evidence" value="ECO:0007669"/>
    <property type="project" value="InterPro"/>
</dbReference>